<evidence type="ECO:0000259" key="8">
    <source>
        <dbReference type="PROSITE" id="PS50893"/>
    </source>
</evidence>
<feature type="transmembrane region" description="Helical" evidence="7">
    <location>
        <begin position="238"/>
        <end position="258"/>
    </location>
</feature>
<proteinExistence type="predicted"/>
<dbReference type="RefSeq" id="WP_342321766.1">
    <property type="nucleotide sequence ID" value="NZ_CP151800.1"/>
</dbReference>
<dbReference type="InterPro" id="IPR039421">
    <property type="entry name" value="Type_1_exporter"/>
</dbReference>
<keyword evidence="2 7" id="KW-0812">Transmembrane</keyword>
<dbReference type="SUPFAM" id="SSF90123">
    <property type="entry name" value="ABC transporter transmembrane region"/>
    <property type="match status" value="1"/>
</dbReference>
<evidence type="ECO:0000256" key="3">
    <source>
        <dbReference type="ARBA" id="ARBA00022741"/>
    </source>
</evidence>
<dbReference type="Pfam" id="PF00005">
    <property type="entry name" value="ABC_tran"/>
    <property type="match status" value="1"/>
</dbReference>
<evidence type="ECO:0000256" key="4">
    <source>
        <dbReference type="ARBA" id="ARBA00022840"/>
    </source>
</evidence>
<dbReference type="InterPro" id="IPR003439">
    <property type="entry name" value="ABC_transporter-like_ATP-bd"/>
</dbReference>
<feature type="domain" description="ABC transporter" evidence="8">
    <location>
        <begin position="324"/>
        <end position="557"/>
    </location>
</feature>
<organism evidence="10 11">
    <name type="scientific">Kosakonia calanthes</name>
    <dbReference type="NCBI Taxonomy" id="3139408"/>
    <lineage>
        <taxon>Bacteria</taxon>
        <taxon>Pseudomonadati</taxon>
        <taxon>Pseudomonadota</taxon>
        <taxon>Gammaproteobacteria</taxon>
        <taxon>Enterobacterales</taxon>
        <taxon>Enterobacteriaceae</taxon>
        <taxon>Kosakonia</taxon>
    </lineage>
</organism>
<dbReference type="InterPro" id="IPR036640">
    <property type="entry name" value="ABC1_TM_sf"/>
</dbReference>
<keyword evidence="4 10" id="KW-0067">ATP-binding</keyword>
<dbReference type="PANTHER" id="PTHR24221">
    <property type="entry name" value="ATP-BINDING CASSETTE SUB-FAMILY B"/>
    <property type="match status" value="1"/>
</dbReference>
<dbReference type="PROSITE" id="PS50929">
    <property type="entry name" value="ABC_TM1F"/>
    <property type="match status" value="1"/>
</dbReference>
<dbReference type="GO" id="GO:0005524">
    <property type="term" value="F:ATP binding"/>
    <property type="evidence" value="ECO:0007669"/>
    <property type="project" value="UniProtKB-KW"/>
</dbReference>
<dbReference type="InterPro" id="IPR027417">
    <property type="entry name" value="P-loop_NTPase"/>
</dbReference>
<dbReference type="InterPro" id="IPR003593">
    <property type="entry name" value="AAA+_ATPase"/>
</dbReference>
<reference evidence="10 11" key="1">
    <citation type="submission" date="2024-04" db="EMBL/GenBank/DDBJ databases">
        <title>Kosakonia calanthae sp. nov., a halophilic bacterium isolated from leaves of Calanthe tiplacata.</title>
        <authorList>
            <person name="Wu P."/>
        </authorList>
    </citation>
    <scope>NUCLEOTIDE SEQUENCE [LARGE SCALE GENOMIC DNA]</scope>
    <source>
        <strain evidence="10 11">BYX6</strain>
    </source>
</reference>
<protein>
    <submittedName>
        <fullName evidence="10">ABC transporter ATP-binding protein</fullName>
    </submittedName>
</protein>
<evidence type="ECO:0000256" key="1">
    <source>
        <dbReference type="ARBA" id="ARBA00004651"/>
    </source>
</evidence>
<name>A0ABZ3B7L8_9ENTR</name>
<sequence>MNSPSHLLLTLIAGQRAGLIAAMLLAALSVISELLPWYLLWQAVQHPENLLELAAWLALALGVKYLLLAIAGWFSHRAAFRVLYDVRMAVARGLTRLPLSQLSTYASGSLRNIVINDVERLEGFIAHHTVDFTAALLSPLVAAAFLFWSDWQMALAALATVPLALLAQKIAMRGMAERVAEYNAATSKLNAAIVEYVRGIPVMKAFCQSSRAFRLLNDSLEQYRALITRFTHSAVPGWSLFTVLLNASIFILLPLGIWRVSHGGLTVAQLILILLLGSGLIQPLLRVTFMASLIREMLAGVARIAVFLQPAASNDDPTPADLRLQVSHVYFGYPGSPILNDLSFTLSPGGFYALVGPSGAGKSTLAWLMAGLLSPDKGEITLGGVAVDRLSDARRAQLLGMVSQEVFIFRGTLAENLRLGCPSASDEQIWQALGVAQAQAFVAALPQGLQTLVGERGVSLSGGERQRIAIARALLAQPTILILDEATAFADALTENAFYLALRKTWPAMTVVAIAHRLFAVQHAEAILLLDNGELVALGDHPALLRDSPLYRDLWHSQFRLQQWHIRDQQQEAAGARA</sequence>
<dbReference type="Proteomes" id="UP001466893">
    <property type="component" value="Chromosome"/>
</dbReference>
<evidence type="ECO:0000313" key="11">
    <source>
        <dbReference type="Proteomes" id="UP001466893"/>
    </source>
</evidence>
<feature type="transmembrane region" description="Helical" evidence="7">
    <location>
        <begin position="264"/>
        <end position="285"/>
    </location>
</feature>
<gene>
    <name evidence="10" type="ORF">AAEY27_16245</name>
</gene>
<dbReference type="Gene3D" id="3.40.50.300">
    <property type="entry name" value="P-loop containing nucleotide triphosphate hydrolases"/>
    <property type="match status" value="1"/>
</dbReference>
<feature type="transmembrane region" description="Helical" evidence="7">
    <location>
        <begin position="53"/>
        <end position="74"/>
    </location>
</feature>
<accession>A0ABZ3B7L8</accession>
<dbReference type="PROSITE" id="PS50893">
    <property type="entry name" value="ABC_TRANSPORTER_2"/>
    <property type="match status" value="1"/>
</dbReference>
<feature type="domain" description="ABC transmembrane type-1" evidence="9">
    <location>
        <begin position="20"/>
        <end position="296"/>
    </location>
</feature>
<dbReference type="SMART" id="SM00382">
    <property type="entry name" value="AAA"/>
    <property type="match status" value="1"/>
</dbReference>
<feature type="transmembrane region" description="Helical" evidence="7">
    <location>
        <begin position="154"/>
        <end position="172"/>
    </location>
</feature>
<evidence type="ECO:0000256" key="6">
    <source>
        <dbReference type="ARBA" id="ARBA00023136"/>
    </source>
</evidence>
<dbReference type="CDD" id="cd07346">
    <property type="entry name" value="ABC_6TM_exporters"/>
    <property type="match status" value="1"/>
</dbReference>
<keyword evidence="3" id="KW-0547">Nucleotide-binding</keyword>
<dbReference type="EMBL" id="CP151800">
    <property type="protein sequence ID" value="WZV97206.1"/>
    <property type="molecule type" value="Genomic_DNA"/>
</dbReference>
<evidence type="ECO:0000256" key="2">
    <source>
        <dbReference type="ARBA" id="ARBA00022692"/>
    </source>
</evidence>
<comment type="subcellular location">
    <subcellularLocation>
        <location evidence="1">Cell membrane</location>
        <topology evidence="1">Multi-pass membrane protein</topology>
    </subcellularLocation>
</comment>
<evidence type="ECO:0000256" key="5">
    <source>
        <dbReference type="ARBA" id="ARBA00022989"/>
    </source>
</evidence>
<keyword evidence="5 7" id="KW-1133">Transmembrane helix</keyword>
<dbReference type="InterPro" id="IPR011527">
    <property type="entry name" value="ABC1_TM_dom"/>
</dbReference>
<dbReference type="SUPFAM" id="SSF52540">
    <property type="entry name" value="P-loop containing nucleoside triphosphate hydrolases"/>
    <property type="match status" value="1"/>
</dbReference>
<dbReference type="InterPro" id="IPR017871">
    <property type="entry name" value="ABC_transporter-like_CS"/>
</dbReference>
<keyword evidence="11" id="KW-1185">Reference proteome</keyword>
<dbReference type="Gene3D" id="1.20.1560.10">
    <property type="entry name" value="ABC transporter type 1, transmembrane domain"/>
    <property type="match status" value="1"/>
</dbReference>
<keyword evidence="6 7" id="KW-0472">Membrane</keyword>
<evidence type="ECO:0000313" key="10">
    <source>
        <dbReference type="EMBL" id="WZV97206.1"/>
    </source>
</evidence>
<dbReference type="PANTHER" id="PTHR24221:SF654">
    <property type="entry name" value="ATP-BINDING CASSETTE SUB-FAMILY B MEMBER 6"/>
    <property type="match status" value="1"/>
</dbReference>
<evidence type="ECO:0000259" key="9">
    <source>
        <dbReference type="PROSITE" id="PS50929"/>
    </source>
</evidence>
<dbReference type="PROSITE" id="PS00211">
    <property type="entry name" value="ABC_TRANSPORTER_1"/>
    <property type="match status" value="1"/>
</dbReference>
<evidence type="ECO:0000256" key="7">
    <source>
        <dbReference type="SAM" id="Phobius"/>
    </source>
</evidence>
<dbReference type="Pfam" id="PF00664">
    <property type="entry name" value="ABC_membrane"/>
    <property type="match status" value="1"/>
</dbReference>
<feature type="transmembrane region" description="Helical" evidence="7">
    <location>
        <begin position="20"/>
        <end position="41"/>
    </location>
</feature>